<gene>
    <name evidence="3" type="ORF">J0A66_13910</name>
</gene>
<dbReference type="Proteomes" id="UP000664654">
    <property type="component" value="Unassembled WGS sequence"/>
</dbReference>
<sequence length="681" mass="73570">MSELFLSSQQQMVNALRQLQQPAAAGAPLLRQATEVLVSHLAGNQLQLNLSPRAARAGNNPPAPLVVSSSGLTGVLTGGQSYQLVQDPDNSSRLHFYPDTSRQINQGPQQTALVPKALADILMPRLLESSRLPSSALTLDATVISQNAQRLVLQVADSRLNVVLPTPPASFSTGQKLELAYQPDARQWQLRPLQGSATQAIRVEIPPQALSPATLLLPRNQPLALPVEGLRHNLQQIPLPSANALAQKISGPLSSVQLLVTGKGQIQLQYQQAAPQASLDLGKAEAAKLQTWLPRADGQPSGRQEATLPVGRQAPLPVAGDPGISTDKSGPLQGRDSRTAVAPVQQPPDRALSGQPLSSTQTAAAKADLNSALYKQLIELTRHLQSQQEPAPALLGRIELALGESDRLAPAMASLVGQIGKQISQGLPGGNEQDAQMLRQLFTHPPMTMNPVQLTTPAASQGFIGGLITLLQVSLASRLASQQNRTAAQVQRLSEGLTSLLEGSRSTSAQPAPMRGLTDFAQVEQRHQLIRNLGRLLAQHTSQKAASADAQIQGQDSFHYSLPVGSAENRREMELLIRREPPPGDKRRPGQDADRQWHLSMKLDIGQTGSLLAKARLFHNELELDFYAANDEVKNRVLEFLPHLKKRLVSLGLQVNHSQCQLGKIPDQLQQRPYHIFETRA</sequence>
<dbReference type="AlphaFoldDB" id="A0A939DQZ6"/>
<protein>
    <submittedName>
        <fullName evidence="3">Flagellar hook-length control protein FliK</fullName>
    </submittedName>
</protein>
<keyword evidence="3" id="KW-0966">Cell projection</keyword>
<proteinExistence type="predicted"/>
<dbReference type="InterPro" id="IPR021136">
    <property type="entry name" value="Flagellar_hook_control-like_C"/>
</dbReference>
<keyword evidence="3" id="KW-0282">Flagellum</keyword>
<evidence type="ECO:0000259" key="2">
    <source>
        <dbReference type="Pfam" id="PF02120"/>
    </source>
</evidence>
<accession>A0A939DQZ6</accession>
<dbReference type="Pfam" id="PF02120">
    <property type="entry name" value="Flg_hook"/>
    <property type="match status" value="1"/>
</dbReference>
<dbReference type="EMBL" id="JAFKCV010000007">
    <property type="protein sequence ID" value="MBN7826326.1"/>
    <property type="molecule type" value="Genomic_DNA"/>
</dbReference>
<evidence type="ECO:0000313" key="4">
    <source>
        <dbReference type="Proteomes" id="UP000664654"/>
    </source>
</evidence>
<evidence type="ECO:0000256" key="1">
    <source>
        <dbReference type="SAM" id="MobiDB-lite"/>
    </source>
</evidence>
<evidence type="ECO:0000313" key="3">
    <source>
        <dbReference type="EMBL" id="MBN7826326.1"/>
    </source>
</evidence>
<comment type="caution">
    <text evidence="3">The sequence shown here is derived from an EMBL/GenBank/DDBJ whole genome shotgun (WGS) entry which is preliminary data.</text>
</comment>
<feature type="region of interest" description="Disordered" evidence="1">
    <location>
        <begin position="294"/>
        <end position="363"/>
    </location>
</feature>
<dbReference type="RefSeq" id="WP_206574439.1">
    <property type="nucleotide sequence ID" value="NZ_JAFKCV010000007.1"/>
</dbReference>
<feature type="domain" description="Flagellar hook-length control protein-like C-terminal" evidence="2">
    <location>
        <begin position="591"/>
        <end position="663"/>
    </location>
</feature>
<keyword evidence="3" id="KW-0969">Cilium</keyword>
<name>A0A939DQZ6_9ALTE</name>
<organism evidence="3 4">
    <name type="scientific">Bowmanella dokdonensis</name>
    <dbReference type="NCBI Taxonomy" id="751969"/>
    <lineage>
        <taxon>Bacteria</taxon>
        <taxon>Pseudomonadati</taxon>
        <taxon>Pseudomonadota</taxon>
        <taxon>Gammaproteobacteria</taxon>
        <taxon>Alteromonadales</taxon>
        <taxon>Alteromonadaceae</taxon>
        <taxon>Bowmanella</taxon>
    </lineage>
</organism>
<keyword evidence="4" id="KW-1185">Reference proteome</keyword>
<reference evidence="3" key="1">
    <citation type="submission" date="2021-03" db="EMBL/GenBank/DDBJ databases">
        <title>novel species isolated from a fishpond in China.</title>
        <authorList>
            <person name="Lu H."/>
            <person name="Cai Z."/>
        </authorList>
    </citation>
    <scope>NUCLEOTIDE SEQUENCE</scope>
    <source>
        <strain evidence="3">JCM 30855</strain>
    </source>
</reference>